<reference evidence="6" key="1">
    <citation type="submission" date="2021-09" db="EMBL/GenBank/DDBJ databases">
        <authorList>
            <person name="Martin H S."/>
        </authorList>
    </citation>
    <scope>NUCLEOTIDE SEQUENCE</scope>
</reference>
<accession>A0A8J2QZV8</accession>
<dbReference type="GO" id="GO:0016671">
    <property type="term" value="F:oxidoreductase activity, acting on a sulfur group of donors, disulfide as acceptor"/>
    <property type="evidence" value="ECO:0007669"/>
    <property type="project" value="InterPro"/>
</dbReference>
<dbReference type="PANTHER" id="PTHR13234">
    <property type="entry name" value="GAMMA-INTERFERON INDUCIBLE LYSOSOMAL THIOL REDUCTASE GILT"/>
    <property type="match status" value="1"/>
</dbReference>
<evidence type="ECO:0000256" key="4">
    <source>
        <dbReference type="ARBA" id="ARBA00022729"/>
    </source>
</evidence>
<proteinExistence type="inferred from homology"/>
<evidence type="ECO:0000313" key="7">
    <source>
        <dbReference type="Proteomes" id="UP000789524"/>
    </source>
</evidence>
<comment type="similarity">
    <text evidence="2">Belongs to the GILT family.</text>
</comment>
<protein>
    <submittedName>
        <fullName evidence="6">(African queen) hypothetical protein</fullName>
    </submittedName>
</protein>
<evidence type="ECO:0000256" key="1">
    <source>
        <dbReference type="ARBA" id="ARBA00004613"/>
    </source>
</evidence>
<dbReference type="PANTHER" id="PTHR13234:SF8">
    <property type="entry name" value="GAMMA-INTERFERON-INDUCIBLE LYSOSOMAL THIOL REDUCTASE"/>
    <property type="match status" value="1"/>
</dbReference>
<evidence type="ECO:0000256" key="5">
    <source>
        <dbReference type="ARBA" id="ARBA00023180"/>
    </source>
</evidence>
<dbReference type="SUPFAM" id="SSF52833">
    <property type="entry name" value="Thioredoxin-like"/>
    <property type="match status" value="1"/>
</dbReference>
<organism evidence="6 7">
    <name type="scientific">Danaus chrysippus</name>
    <name type="common">African queen</name>
    <dbReference type="NCBI Taxonomy" id="151541"/>
    <lineage>
        <taxon>Eukaryota</taxon>
        <taxon>Metazoa</taxon>
        <taxon>Ecdysozoa</taxon>
        <taxon>Arthropoda</taxon>
        <taxon>Hexapoda</taxon>
        <taxon>Insecta</taxon>
        <taxon>Pterygota</taxon>
        <taxon>Neoptera</taxon>
        <taxon>Endopterygota</taxon>
        <taxon>Lepidoptera</taxon>
        <taxon>Glossata</taxon>
        <taxon>Ditrysia</taxon>
        <taxon>Papilionoidea</taxon>
        <taxon>Nymphalidae</taxon>
        <taxon>Danainae</taxon>
        <taxon>Danaini</taxon>
        <taxon>Danaina</taxon>
        <taxon>Danaus</taxon>
        <taxon>Anosia</taxon>
    </lineage>
</organism>
<keyword evidence="5" id="KW-0325">Glycoprotein</keyword>
<dbReference type="InterPro" id="IPR004911">
    <property type="entry name" value="Interferon-induced_GILT"/>
</dbReference>
<dbReference type="EMBL" id="CAKASE010000073">
    <property type="protein sequence ID" value="CAG9574992.1"/>
    <property type="molecule type" value="Genomic_DNA"/>
</dbReference>
<dbReference type="InterPro" id="IPR036249">
    <property type="entry name" value="Thioredoxin-like_sf"/>
</dbReference>
<evidence type="ECO:0000256" key="3">
    <source>
        <dbReference type="ARBA" id="ARBA00022525"/>
    </source>
</evidence>
<dbReference type="AlphaFoldDB" id="A0A8J2QZV8"/>
<evidence type="ECO:0000256" key="2">
    <source>
        <dbReference type="ARBA" id="ARBA00005679"/>
    </source>
</evidence>
<sequence length="268" mass="29884">MGHEVNSIDPLATHTRCFTELTAPLNVLTLVRVQAHDYTDSMTLAMRLRIYSGVLGYVRIMRSLLVLFVLTVLCGVHGKGKHDDKVKIAVYYESLCPDSKKFITSQLAPVWRDFRGQVKVKMVPYGKATHDKVNGKWQFICHHGPDECYGNKLQSCILKDRTLQDTDKMELIICLMGQEHPDKSIDTCLVQVKREAESVKLKKCASGAQGDALLASYGDKTDVVQRPLSFVPTVVINEKFDQAVQDEAVSDLKAVVCRVAVNKPAMCA</sequence>
<dbReference type="GO" id="GO:0005576">
    <property type="term" value="C:extracellular region"/>
    <property type="evidence" value="ECO:0007669"/>
    <property type="project" value="UniProtKB-SubCell"/>
</dbReference>
<gene>
    <name evidence="6" type="ORF">DCHRY22_LOCUS11184</name>
</gene>
<dbReference type="Proteomes" id="UP000789524">
    <property type="component" value="Unassembled WGS sequence"/>
</dbReference>
<keyword evidence="4" id="KW-0732">Signal</keyword>
<keyword evidence="7" id="KW-1185">Reference proteome</keyword>
<name>A0A8J2QZV8_9NEOP</name>
<comment type="caution">
    <text evidence="6">The sequence shown here is derived from an EMBL/GenBank/DDBJ whole genome shotgun (WGS) entry which is preliminary data.</text>
</comment>
<comment type="subcellular location">
    <subcellularLocation>
        <location evidence="1">Secreted</location>
    </subcellularLocation>
</comment>
<keyword evidence="3" id="KW-0964">Secreted</keyword>
<dbReference type="OrthoDB" id="958254at2759"/>
<evidence type="ECO:0000313" key="6">
    <source>
        <dbReference type="EMBL" id="CAG9574992.1"/>
    </source>
</evidence>
<dbReference type="Pfam" id="PF03227">
    <property type="entry name" value="GILT"/>
    <property type="match status" value="1"/>
</dbReference>
<dbReference type="Gene3D" id="3.40.30.10">
    <property type="entry name" value="Glutaredoxin"/>
    <property type="match status" value="1"/>
</dbReference>